<proteinExistence type="predicted"/>
<keyword evidence="2" id="KW-0210">Decarboxylase</keyword>
<accession>T1JAJ0</accession>
<evidence type="ECO:0000256" key="3">
    <source>
        <dbReference type="ARBA" id="ARBA00023239"/>
    </source>
</evidence>
<keyword evidence="3" id="KW-0456">Lyase</keyword>
<dbReference type="SUPFAM" id="SSF82185">
    <property type="entry name" value="Histone H3 K4-specific methyltransferase SET7/9 N-terminal domain"/>
    <property type="match status" value="1"/>
</dbReference>
<dbReference type="Pfam" id="PF02666">
    <property type="entry name" value="PS_Dcarbxylase"/>
    <property type="match status" value="1"/>
</dbReference>
<evidence type="ECO:0000256" key="2">
    <source>
        <dbReference type="ARBA" id="ARBA00022793"/>
    </source>
</evidence>
<dbReference type="EMBL" id="JH432000">
    <property type="status" value="NOT_ANNOTATED_CDS"/>
    <property type="molecule type" value="Genomic_DNA"/>
</dbReference>
<dbReference type="Proteomes" id="UP000014500">
    <property type="component" value="Unassembled WGS sequence"/>
</dbReference>
<dbReference type="GO" id="GO:0005739">
    <property type="term" value="C:mitochondrion"/>
    <property type="evidence" value="ECO:0007669"/>
    <property type="project" value="TreeGrafter"/>
</dbReference>
<dbReference type="InterPro" id="IPR003817">
    <property type="entry name" value="PS_Dcarbxylase"/>
</dbReference>
<dbReference type="Pfam" id="PF02493">
    <property type="entry name" value="MORN"/>
    <property type="match status" value="5"/>
</dbReference>
<reference evidence="5" key="1">
    <citation type="submission" date="2011-05" db="EMBL/GenBank/DDBJ databases">
        <authorList>
            <person name="Richards S.R."/>
            <person name="Qu J."/>
            <person name="Jiang H."/>
            <person name="Jhangiani S.N."/>
            <person name="Agravi P."/>
            <person name="Goodspeed R."/>
            <person name="Gross S."/>
            <person name="Mandapat C."/>
            <person name="Jackson L."/>
            <person name="Mathew T."/>
            <person name="Pu L."/>
            <person name="Thornton R."/>
            <person name="Saada N."/>
            <person name="Wilczek-Boney K.B."/>
            <person name="Lee S."/>
            <person name="Kovar C."/>
            <person name="Wu Y."/>
            <person name="Scherer S.E."/>
            <person name="Worley K.C."/>
            <person name="Muzny D.M."/>
            <person name="Gibbs R."/>
        </authorList>
    </citation>
    <scope>NUCLEOTIDE SEQUENCE</scope>
    <source>
        <strain evidence="5">Brora</strain>
    </source>
</reference>
<name>T1JAJ0_STRMM</name>
<dbReference type="eggNOG" id="KOG3225">
    <property type="taxonomic scope" value="Eukaryota"/>
</dbReference>
<dbReference type="GO" id="GO:0004609">
    <property type="term" value="F:phosphatidylserine decarboxylase activity"/>
    <property type="evidence" value="ECO:0007669"/>
    <property type="project" value="InterPro"/>
</dbReference>
<dbReference type="HOGENOM" id="CLU_371027_0_0_1"/>
<evidence type="ECO:0000313" key="5">
    <source>
        <dbReference type="Proteomes" id="UP000014500"/>
    </source>
</evidence>
<evidence type="ECO:0008006" key="6">
    <source>
        <dbReference type="Google" id="ProtNLM"/>
    </source>
</evidence>
<dbReference type="eggNOG" id="KOG2420">
    <property type="taxonomic scope" value="Eukaryota"/>
</dbReference>
<evidence type="ECO:0000256" key="1">
    <source>
        <dbReference type="ARBA" id="ARBA00022737"/>
    </source>
</evidence>
<dbReference type="PANTHER" id="PTHR10067:SF6">
    <property type="entry name" value="PHOSPHATIDYLSERINE DECARBOXYLASE PROENZYME, MITOCHONDRIAL"/>
    <property type="match status" value="1"/>
</dbReference>
<dbReference type="AlphaFoldDB" id="T1JAJ0"/>
<protein>
    <recommendedName>
        <fullName evidence="6">Phosphatidylserine decarboxylase</fullName>
    </recommendedName>
</protein>
<organism evidence="4 5">
    <name type="scientific">Strigamia maritima</name>
    <name type="common">European centipede</name>
    <name type="synonym">Geophilus maritimus</name>
    <dbReference type="NCBI Taxonomy" id="126957"/>
    <lineage>
        <taxon>Eukaryota</taxon>
        <taxon>Metazoa</taxon>
        <taxon>Ecdysozoa</taxon>
        <taxon>Arthropoda</taxon>
        <taxon>Myriapoda</taxon>
        <taxon>Chilopoda</taxon>
        <taxon>Pleurostigmophora</taxon>
        <taxon>Geophilomorpha</taxon>
        <taxon>Linotaeniidae</taxon>
        <taxon>Strigamia</taxon>
    </lineage>
</organism>
<dbReference type="EnsemblMetazoa" id="SMAR010759-RA">
    <property type="protein sequence ID" value="SMAR010759-PA"/>
    <property type="gene ID" value="SMAR010759"/>
</dbReference>
<dbReference type="GO" id="GO:0006646">
    <property type="term" value="P:phosphatidylethanolamine biosynthetic process"/>
    <property type="evidence" value="ECO:0007669"/>
    <property type="project" value="TreeGrafter"/>
</dbReference>
<dbReference type="Pfam" id="PF02466">
    <property type="entry name" value="Tim17"/>
    <property type="match status" value="1"/>
</dbReference>
<dbReference type="InterPro" id="IPR003409">
    <property type="entry name" value="MORN"/>
</dbReference>
<sequence length="750" mass="84959">MGDEEEREDLISSIGTYTGDRNSYGQRHGHGTALLPNGLRMDLGIMEPGFSAKNMVLAHLFIPMDQDMKVIEKLPFFSLLNLLFLKGFWKDNRKNGYGIYYYINGDTYDGTWKDNQKHGIGIYIFKSVGSAYIGEWVKGSEKGFGHLIHQGHRYVGNFHDNKPFGCGRYMFDYGWECKGKYAIIQTDEEGSEEQQRDEKSKKIAVWIGKDEMSLISVMPVPPMPQRQPFGKYLPEDEFAFLMEVDCKPPKLEAEIEGEEVNGAEVIVDQERKLRLEQKPVYENINKMALTSDDVKKIQQQQPIDIDFNELSNLIIGEKKARLGKLIIPATMIPTQIKTREEVMVERGFESCTFKTVVSCYALGAAIGLFSASVDPQITGVTAEQQTARGVLKDMKIKTLGYAKNFAVLGAMFAATECTIESVRLLHRGKSDWKNGTLAGAVTGGLIGARAGLKPGLVGAAGFAAFSTLIDYYLRKYEPDCIHYLLFCRKRATSKQYGCNHERGGAQITLYGTVKMESKGNINEWKGKNKTKKLSRFIRWTTFPLSIGCALIGYQQYWQIKSKNSNQPLLVSDWELAFYRLLPLRTVSRIWGWINSVNLPVWTRKPILNLYAQTFGCNLDEAEDIDLTNYKNLGEFFRRGLKPDARSIHPGDCIVSPADGIVMTCGRVNECRLEQVKGVAYTLDSFFGANTWKSELIDNEKDSTKYHKSLLTDPLNNELYHYVVYLAPGDYHRFHSPVDWEISFRRHFTGA</sequence>
<reference evidence="4" key="2">
    <citation type="submission" date="2015-02" db="UniProtKB">
        <authorList>
            <consortium name="EnsemblMetazoa"/>
        </authorList>
    </citation>
    <scope>IDENTIFICATION</scope>
</reference>
<dbReference type="SMART" id="SM00698">
    <property type="entry name" value="MORN"/>
    <property type="match status" value="5"/>
</dbReference>
<dbReference type="PANTHER" id="PTHR10067">
    <property type="entry name" value="PHOSPHATIDYLSERINE DECARBOXYLASE"/>
    <property type="match status" value="1"/>
</dbReference>
<keyword evidence="5" id="KW-1185">Reference proteome</keyword>
<evidence type="ECO:0000313" key="4">
    <source>
        <dbReference type="EnsemblMetazoa" id="SMAR010759-PA"/>
    </source>
</evidence>
<dbReference type="STRING" id="126957.T1JAJ0"/>
<dbReference type="Gene3D" id="2.20.110.10">
    <property type="entry name" value="Histone H3 K4-specific methyltransferase SET7/9 N-terminal domain"/>
    <property type="match status" value="1"/>
</dbReference>
<dbReference type="eggNOG" id="KOG0231">
    <property type="taxonomic scope" value="Eukaryota"/>
</dbReference>
<keyword evidence="1" id="KW-0677">Repeat</keyword>